<dbReference type="Proteomes" id="UP001165080">
    <property type="component" value="Unassembled WGS sequence"/>
</dbReference>
<dbReference type="SMART" id="SM00025">
    <property type="entry name" value="Pumilio"/>
    <property type="match status" value="4"/>
</dbReference>
<feature type="region of interest" description="Disordered" evidence="2">
    <location>
        <begin position="719"/>
        <end position="798"/>
    </location>
</feature>
<reference evidence="3 4" key="1">
    <citation type="journal article" date="2023" name="Commun. Biol.">
        <title>Reorganization of the ancestral sex-determining regions during the evolution of trioecy in Pleodorina starrii.</title>
        <authorList>
            <person name="Takahashi K."/>
            <person name="Suzuki S."/>
            <person name="Kawai-Toyooka H."/>
            <person name="Yamamoto K."/>
            <person name="Hamaji T."/>
            <person name="Ootsuki R."/>
            <person name="Yamaguchi H."/>
            <person name="Kawachi M."/>
            <person name="Higashiyama T."/>
            <person name="Nozaki H."/>
        </authorList>
    </citation>
    <scope>NUCLEOTIDE SEQUENCE [LARGE SCALE GENOMIC DNA]</scope>
    <source>
        <strain evidence="3 4">NIES-4479</strain>
    </source>
</reference>
<feature type="compositionally biased region" description="Low complexity" evidence="2">
    <location>
        <begin position="730"/>
        <end position="743"/>
    </location>
</feature>
<protein>
    <recommendedName>
        <fullName evidence="5">PUM-HD domain-containing protein</fullName>
    </recommendedName>
</protein>
<comment type="caution">
    <text evidence="3">The sequence shown here is derived from an EMBL/GenBank/DDBJ whole genome shotgun (WGS) entry which is preliminary data.</text>
</comment>
<feature type="region of interest" description="Disordered" evidence="2">
    <location>
        <begin position="442"/>
        <end position="525"/>
    </location>
</feature>
<feature type="compositionally biased region" description="Acidic residues" evidence="2">
    <location>
        <begin position="442"/>
        <end position="455"/>
    </location>
</feature>
<evidence type="ECO:0000256" key="2">
    <source>
        <dbReference type="SAM" id="MobiDB-lite"/>
    </source>
</evidence>
<dbReference type="PANTHER" id="PTHR13389">
    <property type="entry name" value="PUMILIO HOMOLOG 3"/>
    <property type="match status" value="1"/>
</dbReference>
<evidence type="ECO:0008006" key="5">
    <source>
        <dbReference type="Google" id="ProtNLM"/>
    </source>
</evidence>
<feature type="compositionally biased region" description="Basic and acidic residues" evidence="2">
    <location>
        <begin position="760"/>
        <end position="770"/>
    </location>
</feature>
<dbReference type="Pfam" id="PF00806">
    <property type="entry name" value="PUF"/>
    <property type="match status" value="2"/>
</dbReference>
<dbReference type="InterPro" id="IPR001313">
    <property type="entry name" value="Pumilio_RNA-bd_rpt"/>
</dbReference>
<dbReference type="EMBL" id="BRXU01000027">
    <property type="protein sequence ID" value="GLC59357.1"/>
    <property type="molecule type" value="Genomic_DNA"/>
</dbReference>
<feature type="compositionally biased region" description="Polar residues" evidence="2">
    <location>
        <begin position="1"/>
        <end position="11"/>
    </location>
</feature>
<evidence type="ECO:0000313" key="4">
    <source>
        <dbReference type="Proteomes" id="UP001165080"/>
    </source>
</evidence>
<evidence type="ECO:0000256" key="1">
    <source>
        <dbReference type="ARBA" id="ARBA00022737"/>
    </source>
</evidence>
<dbReference type="Gene3D" id="1.25.10.10">
    <property type="entry name" value="Leucine-rich Repeat Variant"/>
    <property type="match status" value="1"/>
</dbReference>
<organism evidence="3 4">
    <name type="scientific">Pleodorina starrii</name>
    <dbReference type="NCBI Taxonomy" id="330485"/>
    <lineage>
        <taxon>Eukaryota</taxon>
        <taxon>Viridiplantae</taxon>
        <taxon>Chlorophyta</taxon>
        <taxon>core chlorophytes</taxon>
        <taxon>Chlorophyceae</taxon>
        <taxon>CS clade</taxon>
        <taxon>Chlamydomonadales</taxon>
        <taxon>Volvocaceae</taxon>
        <taxon>Pleodorina</taxon>
    </lineage>
</organism>
<keyword evidence="4" id="KW-1185">Reference proteome</keyword>
<dbReference type="InterPro" id="IPR040059">
    <property type="entry name" value="PUM3"/>
</dbReference>
<feature type="region of interest" description="Disordered" evidence="2">
    <location>
        <begin position="1"/>
        <end position="68"/>
    </location>
</feature>
<dbReference type="InterPro" id="IPR011989">
    <property type="entry name" value="ARM-like"/>
</dbReference>
<keyword evidence="1" id="KW-0677">Repeat</keyword>
<proteinExistence type="predicted"/>
<dbReference type="GO" id="GO:0006417">
    <property type="term" value="P:regulation of translation"/>
    <property type="evidence" value="ECO:0007669"/>
    <property type="project" value="TreeGrafter"/>
</dbReference>
<dbReference type="OrthoDB" id="497380at2759"/>
<sequence>MAKPGKSSQPANAAKAGKPSMKSGNKRKGDGPSPAAPPAKRAREENGKRSGDGDRKQTSSKDKRAVIREKKLLHKKNWNVIQDSVYLWEKLRPKETSEEERKELVSSILKKVKGKLLELSSHHTASRVIQFCVKYGGEAERRTVMDEVRANVVELSKSKYGHFLVRKLVNAAKKDEVPGLVKLFRGHVAQLLRQPYGADVITDLYDVASTADRNALCSEFYGKEFVLFDGISGEAGRLYSLKQLMASSPAAKQRAIIQHMTKALTPIMEKALLHPPITHRLVKEYLECATGLSVEEAVETLSQTGEAVLRMVHTHDGAAAACMVLAYGTPRDRKRVVRAMKGHVAAMAAEEWGHTVLCMVLACVDDTAMISKVVIPEFKELLAEGVHRATAVRILHQLLSPDCRRHFPPAIYELLHPPQRVVRGSSGKSVTDVDAEDAEMDFGAGDAEEDDGDELFTEKKKAKKDKGTDKGGKAAGKKGQAAEDDDAIEVMDDAPSKADEGDADAAGGEGLERVLGASKKDPRVRRRELLGSGPKSLSAKLTQVVGAEAMALLRSPHSCELVVEVARGGESGLLYELDPEGVRAVHAAIVDDAAQTQEDVAAVDGDGDDDAGPSTSGREHVLLSYYSSRALRRLLLLASEDAEQQQQPEGGGAAAAFASELWTRALKGRCAQWVGTHAEKVLAALLHCGVPSVVAAASKELKPLVKEPLEEWAGRFLNQKGKEGHGPAGGKAAKVGKAAGADGQESKGGGRPLPQAGTGPKEDGDGKVRDVAAGAKAKRGAGGAAAAVEKGKGKKAKR</sequence>
<name>A0A9W6BW62_9CHLO</name>
<dbReference type="GO" id="GO:0003729">
    <property type="term" value="F:mRNA binding"/>
    <property type="evidence" value="ECO:0007669"/>
    <property type="project" value="TreeGrafter"/>
</dbReference>
<dbReference type="GO" id="GO:0005730">
    <property type="term" value="C:nucleolus"/>
    <property type="evidence" value="ECO:0007669"/>
    <property type="project" value="TreeGrafter"/>
</dbReference>
<feature type="compositionally biased region" description="Acidic residues" evidence="2">
    <location>
        <begin position="482"/>
        <end position="492"/>
    </location>
</feature>
<feature type="compositionally biased region" description="Basic and acidic residues" evidence="2">
    <location>
        <begin position="41"/>
        <end position="68"/>
    </location>
</feature>
<dbReference type="PANTHER" id="PTHR13389:SF0">
    <property type="entry name" value="PUMILIO HOMOLOG 3"/>
    <property type="match status" value="1"/>
</dbReference>
<accession>A0A9W6BW62</accession>
<gene>
    <name evidence="3" type="primary">PLEST008175</name>
    <name evidence="3" type="ORF">PLESTB_001477700</name>
</gene>
<dbReference type="SUPFAM" id="SSF48371">
    <property type="entry name" value="ARM repeat"/>
    <property type="match status" value="1"/>
</dbReference>
<dbReference type="InterPro" id="IPR016024">
    <property type="entry name" value="ARM-type_fold"/>
</dbReference>
<evidence type="ECO:0000313" key="3">
    <source>
        <dbReference type="EMBL" id="GLC59357.1"/>
    </source>
</evidence>
<dbReference type="AlphaFoldDB" id="A0A9W6BW62"/>